<reference evidence="4 5" key="1">
    <citation type="submission" date="2012-02" db="EMBL/GenBank/DDBJ databases">
        <title>Complete genome sequence of Phycisphaera mikurensis NBRC 102666.</title>
        <authorList>
            <person name="Ankai A."/>
            <person name="Hosoyama A."/>
            <person name="Terui Y."/>
            <person name="Sekine M."/>
            <person name="Fukai R."/>
            <person name="Kato Y."/>
            <person name="Nakamura S."/>
            <person name="Yamada-Narita S."/>
            <person name="Kawakoshi A."/>
            <person name="Fukunaga Y."/>
            <person name="Yamazaki S."/>
            <person name="Fujita N."/>
        </authorList>
    </citation>
    <scope>NUCLEOTIDE SEQUENCE [LARGE SCALE GENOMIC DNA]</scope>
    <source>
        <strain evidence="5">NBRC 102666 / KCTC 22515 / FYK2301M01</strain>
    </source>
</reference>
<dbReference type="Gene3D" id="2.60.120.1560">
    <property type="match status" value="1"/>
</dbReference>
<dbReference type="STRING" id="1142394.PSMK_28960"/>
<dbReference type="GO" id="GO:0016788">
    <property type="term" value="F:hydrolase activity, acting on ester bonds"/>
    <property type="evidence" value="ECO:0007669"/>
    <property type="project" value="InterPro"/>
</dbReference>
<accession>I0IIG7</accession>
<evidence type="ECO:0000256" key="2">
    <source>
        <dbReference type="SAM" id="MobiDB-lite"/>
    </source>
</evidence>
<dbReference type="EMBL" id="AP012338">
    <property type="protein sequence ID" value="BAM05055.1"/>
    <property type="molecule type" value="Genomic_DNA"/>
</dbReference>
<dbReference type="SUPFAM" id="SSF52266">
    <property type="entry name" value="SGNH hydrolase"/>
    <property type="match status" value="1"/>
</dbReference>
<dbReference type="Pfam" id="PF00657">
    <property type="entry name" value="Lipase_GDSL"/>
    <property type="match status" value="1"/>
</dbReference>
<evidence type="ECO:0000313" key="5">
    <source>
        <dbReference type="Proteomes" id="UP000007881"/>
    </source>
</evidence>
<dbReference type="AlphaFoldDB" id="I0IIG7"/>
<keyword evidence="5" id="KW-1185">Reference proteome</keyword>
<dbReference type="InterPro" id="IPR037524">
    <property type="entry name" value="PA14/GLEYA"/>
</dbReference>
<feature type="compositionally biased region" description="Pro residues" evidence="2">
    <location>
        <begin position="448"/>
        <end position="464"/>
    </location>
</feature>
<proteinExistence type="predicted"/>
<name>I0IIG7_PHYMF</name>
<feature type="region of interest" description="Disordered" evidence="2">
    <location>
        <begin position="552"/>
        <end position="576"/>
    </location>
</feature>
<feature type="region of interest" description="Disordered" evidence="2">
    <location>
        <begin position="1"/>
        <end position="69"/>
    </location>
</feature>
<dbReference type="PANTHER" id="PTHR46769">
    <property type="entry name" value="POLYCYSTIC KIDNEY AND HEPATIC DISEASE 1 (AUTOSOMAL RECESSIVE)-LIKE 1"/>
    <property type="match status" value="1"/>
</dbReference>
<feature type="domain" description="PA14" evidence="3">
    <location>
        <begin position="579"/>
        <end position="740"/>
    </location>
</feature>
<dbReference type="HOGENOM" id="CLU_372494_0_0_0"/>
<dbReference type="InterPro" id="IPR036514">
    <property type="entry name" value="SGNH_hydro_sf"/>
</dbReference>
<dbReference type="KEGG" id="phm:PSMK_28960"/>
<feature type="region of interest" description="Disordered" evidence="2">
    <location>
        <begin position="592"/>
        <end position="617"/>
    </location>
</feature>
<sequence>MSHLPPADSPAPAPRDAPARDAGPGPAPLEPLEKRELLSGGPQILTIGDSITWGSPDPSQSYRRELDRGLERRGVDAEFVGSRSDGRGFDSDHYSQPGITAATSYRGSGGEWRGSLNDGFRSGQVLKRGEKPDLVLLHIGTNSVKTGSRDADNAANELRTLLNTMADRWRRGELAPDVKVLVADIIPGGRGSGGGGGHHPLDTRRLENIRAYNGKIGQVIGRLSDRGFASRIQRVDMSRIDASRLDRSAFSSSELRSIDNDGDRWVDWFNGVDEGGSQRGARGHNPAVMSRDLLHPTSLGYRVLGQAWLGAVVSSGKLGNAGASRPLTPTAPAPRPSAPKPAAPRPVAPTPKPVAGKPSLSGAGTATAGSTYRLALDDGGLNVRKWYVDFGDGSGGRWLGPTDSVSHTYQRAGSNPTIRAFAEVNGKRIGASGLRVGVVGGGSHAAPKPAPKPGAPASPRPAPAPSGGVAIAAASSATVGRSFEVVFSTNGVRADSWYISWGDGSKGRWIKGADRVSHTFTSTSGNRTIRAFAQVGSKRIGASPLRVPVRAAGQGAAPTPSKPSTPPIRSTGDGRIDRAYWTGIGGTRVSDLTRSSKFSGRPTGTDTLTSLRAGNWNNPRDTQNFGSHYGQKLSGFIVAPRSGQYSFWISGDDNASFRLSTDASTSRLREVARVDGWTRELQWDKYRGQRSASIWLSAGSSYAFEVLHKEGSGGDHVAVGWRTPDHGGGRSPAEVIGSDHLSRYAV</sequence>
<dbReference type="eggNOG" id="COG2755">
    <property type="taxonomic scope" value="Bacteria"/>
</dbReference>
<dbReference type="Proteomes" id="UP000007881">
    <property type="component" value="Chromosome"/>
</dbReference>
<gene>
    <name evidence="4" type="ordered locus">PSMK_28960</name>
</gene>
<evidence type="ECO:0000256" key="1">
    <source>
        <dbReference type="ARBA" id="ARBA00022729"/>
    </source>
</evidence>
<dbReference type="SUPFAM" id="SSF56988">
    <property type="entry name" value="Anthrax protective antigen"/>
    <property type="match status" value="1"/>
</dbReference>
<feature type="region of interest" description="Disordered" evidence="2">
    <location>
        <begin position="440"/>
        <end position="468"/>
    </location>
</feature>
<protein>
    <recommendedName>
        <fullName evidence="3">PA14 domain-containing protein</fullName>
    </recommendedName>
</protein>
<dbReference type="RefSeq" id="WP_014438263.1">
    <property type="nucleotide sequence ID" value="NC_017080.1"/>
</dbReference>
<dbReference type="InterPro" id="IPR001087">
    <property type="entry name" value="GDSL"/>
</dbReference>
<organism evidence="4 5">
    <name type="scientific">Phycisphaera mikurensis (strain NBRC 102666 / KCTC 22515 / FYK2301M01)</name>
    <dbReference type="NCBI Taxonomy" id="1142394"/>
    <lineage>
        <taxon>Bacteria</taxon>
        <taxon>Pseudomonadati</taxon>
        <taxon>Planctomycetota</taxon>
        <taxon>Phycisphaerae</taxon>
        <taxon>Phycisphaerales</taxon>
        <taxon>Phycisphaeraceae</taxon>
        <taxon>Phycisphaera</taxon>
    </lineage>
</organism>
<dbReference type="PROSITE" id="PS51820">
    <property type="entry name" value="PA14"/>
    <property type="match status" value="1"/>
</dbReference>
<dbReference type="Gene3D" id="3.40.50.1110">
    <property type="entry name" value="SGNH hydrolase"/>
    <property type="match status" value="1"/>
</dbReference>
<evidence type="ECO:0000259" key="3">
    <source>
        <dbReference type="PROSITE" id="PS51820"/>
    </source>
</evidence>
<evidence type="ECO:0000313" key="4">
    <source>
        <dbReference type="EMBL" id="BAM05055.1"/>
    </source>
</evidence>
<dbReference type="InterPro" id="IPR052387">
    <property type="entry name" value="Fibrocystin"/>
</dbReference>
<dbReference type="PANTHER" id="PTHR46769:SF2">
    <property type="entry name" value="FIBROCYSTIN-L ISOFORM 2 PRECURSOR-RELATED"/>
    <property type="match status" value="1"/>
</dbReference>
<keyword evidence="1" id="KW-0732">Signal</keyword>
<feature type="compositionally biased region" description="Pro residues" evidence="2">
    <location>
        <begin position="329"/>
        <end position="352"/>
    </location>
</feature>
<feature type="region of interest" description="Disordered" evidence="2">
    <location>
        <begin position="323"/>
        <end position="366"/>
    </location>
</feature>